<sequence>MLTLRAQVGWLEEERKTTETRATELSSQLAQTRLQSEEAEQRLAEVRNEVDSQVDKLNMELGIALHRAKEIEARAKEARDEAAIVEDMVAESITKSELRIETLYRELNDTHWQLGNIIDESRQLKEQLSARSDGLVAM</sequence>
<evidence type="ECO:0000313" key="2">
    <source>
        <dbReference type="EMBL" id="RRT70394.1"/>
    </source>
</evidence>
<evidence type="ECO:0000313" key="3">
    <source>
        <dbReference type="Proteomes" id="UP000287651"/>
    </source>
</evidence>
<protein>
    <submittedName>
        <fullName evidence="2">Uncharacterized protein</fullName>
    </submittedName>
</protein>
<name>A0A427A2E3_ENSVE</name>
<evidence type="ECO:0000256" key="1">
    <source>
        <dbReference type="SAM" id="Coils"/>
    </source>
</evidence>
<dbReference type="AlphaFoldDB" id="A0A427A2E3"/>
<organism evidence="2 3">
    <name type="scientific">Ensete ventricosum</name>
    <name type="common">Abyssinian banana</name>
    <name type="synonym">Musa ensete</name>
    <dbReference type="NCBI Taxonomy" id="4639"/>
    <lineage>
        <taxon>Eukaryota</taxon>
        <taxon>Viridiplantae</taxon>
        <taxon>Streptophyta</taxon>
        <taxon>Embryophyta</taxon>
        <taxon>Tracheophyta</taxon>
        <taxon>Spermatophyta</taxon>
        <taxon>Magnoliopsida</taxon>
        <taxon>Liliopsida</taxon>
        <taxon>Zingiberales</taxon>
        <taxon>Musaceae</taxon>
        <taxon>Ensete</taxon>
    </lineage>
</organism>
<accession>A0A427A2E3</accession>
<dbReference type="EMBL" id="AMZH03004034">
    <property type="protein sequence ID" value="RRT70394.1"/>
    <property type="molecule type" value="Genomic_DNA"/>
</dbReference>
<proteinExistence type="predicted"/>
<feature type="coiled-coil region" evidence="1">
    <location>
        <begin position="22"/>
        <end position="88"/>
    </location>
</feature>
<keyword evidence="1" id="KW-0175">Coiled coil</keyword>
<dbReference type="Proteomes" id="UP000287651">
    <property type="component" value="Unassembled WGS sequence"/>
</dbReference>
<gene>
    <name evidence="2" type="ORF">B296_00036501</name>
</gene>
<reference evidence="2 3" key="1">
    <citation type="journal article" date="2014" name="Agronomy (Basel)">
        <title>A Draft Genome Sequence for Ensete ventricosum, the Drought-Tolerant Tree Against Hunger.</title>
        <authorList>
            <person name="Harrison J."/>
            <person name="Moore K.A."/>
            <person name="Paszkiewicz K."/>
            <person name="Jones T."/>
            <person name="Grant M."/>
            <person name="Ambacheew D."/>
            <person name="Muzemil S."/>
            <person name="Studholme D.J."/>
        </authorList>
    </citation>
    <scope>NUCLEOTIDE SEQUENCE [LARGE SCALE GENOMIC DNA]</scope>
</reference>
<comment type="caution">
    <text evidence="2">The sequence shown here is derived from an EMBL/GenBank/DDBJ whole genome shotgun (WGS) entry which is preliminary data.</text>
</comment>